<gene>
    <name evidence="2" type="ORF">GJV26_10670</name>
</gene>
<keyword evidence="1" id="KW-0472">Membrane</keyword>
<feature type="transmembrane region" description="Helical" evidence="1">
    <location>
        <begin position="490"/>
        <end position="510"/>
    </location>
</feature>
<feature type="transmembrane region" description="Helical" evidence="1">
    <location>
        <begin position="399"/>
        <end position="422"/>
    </location>
</feature>
<feature type="transmembrane region" description="Helical" evidence="1">
    <location>
        <begin position="195"/>
        <end position="226"/>
    </location>
</feature>
<feature type="transmembrane region" description="Helical" evidence="1">
    <location>
        <begin position="153"/>
        <end position="174"/>
    </location>
</feature>
<sequence>MKEGIRQSMAWLHTWSGLLVGWVLFMVFAAGTASYFRDEITLWMKPELHTAAHAQVPQAVALAHAVDTLQDKAPHSPRWFITMPAGREPALRAGYTAPRGENSGGQKKGGRRGVKSVMLDPATGAELSTPRETRGGDFFYRLHFDLHYMPVLWARWIVGACAMFMLVAILSGIVTHKRIFKDFFTFRPRKGQRSWLDFHNVSAVLALPYHLMITYTGLLTLMFMYFPQGIEAAYKEDKPDTFFAELFGGPLADAEAARVKAPLAPLGPMVEQASRAWHGAPAGRVTVDFPNDANATVTITQQTGHGISSEVPSLTFNGVTGSLVPRPETGKGAAAATRGVMVGLHIARFADPLARWLFFISGLAGCAMVATGLLLWAVKERPKHAKAGRTGFGLRLVDGLNIGAVAGLPLAMAVFFWANRLIETGTLQRPDAEIRWFFTAWCIAAIAALAKPGRPMWRLQLLLGGLAFVLLPLLNGMTGGAHLGTSIAHGLWPVAGFDIVTLLLGAFLLYCSHYLGKRKKAPQAAGIPLKTEPESRLAGSNA</sequence>
<keyword evidence="1" id="KW-1133">Transmembrane helix</keyword>
<comment type="caution">
    <text evidence="2">The sequence shown here is derived from an EMBL/GenBank/DDBJ whole genome shotgun (WGS) entry which is preliminary data.</text>
</comment>
<evidence type="ECO:0000256" key="1">
    <source>
        <dbReference type="SAM" id="Phobius"/>
    </source>
</evidence>
<keyword evidence="1" id="KW-0812">Transmembrane</keyword>
<dbReference type="EMBL" id="WNWM01000002">
    <property type="protein sequence ID" value="MUI12917.1"/>
    <property type="molecule type" value="Genomic_DNA"/>
</dbReference>
<evidence type="ECO:0000313" key="3">
    <source>
        <dbReference type="Proteomes" id="UP000431684"/>
    </source>
</evidence>
<dbReference type="Pfam" id="PF03929">
    <property type="entry name" value="PepSY_TM"/>
    <property type="match status" value="1"/>
</dbReference>
<protein>
    <submittedName>
        <fullName evidence="2">PepSY domain-containing protein</fullName>
    </submittedName>
</protein>
<dbReference type="RefSeq" id="WP_155708797.1">
    <property type="nucleotide sequence ID" value="NZ_BMWU01000009.1"/>
</dbReference>
<keyword evidence="3" id="KW-1185">Reference proteome</keyword>
<dbReference type="PANTHER" id="PTHR34219:SF4">
    <property type="entry name" value="PEPSY DOMAIN-CONTAINING PROTEIN"/>
    <property type="match status" value="1"/>
</dbReference>
<accession>A0A6I3X9N3</accession>
<dbReference type="InterPro" id="IPR005625">
    <property type="entry name" value="PepSY-ass_TM"/>
</dbReference>
<dbReference type="Proteomes" id="UP000431684">
    <property type="component" value="Unassembled WGS sequence"/>
</dbReference>
<feature type="transmembrane region" description="Helical" evidence="1">
    <location>
        <begin position="462"/>
        <end position="484"/>
    </location>
</feature>
<name>A0A6I3X9N3_9BURK</name>
<dbReference type="PANTHER" id="PTHR34219">
    <property type="entry name" value="IRON-REGULATED INNER MEMBRANE PROTEIN-RELATED"/>
    <property type="match status" value="1"/>
</dbReference>
<reference evidence="2 3" key="1">
    <citation type="submission" date="2019-11" db="EMBL/GenBank/DDBJ databases">
        <title>Draft Genome Sequences of Six Type Strains of the Genus Massilia.</title>
        <authorList>
            <person name="Miess H."/>
            <person name="Frediansyah A."/>
            <person name="Goeker M."/>
            <person name="Gross H."/>
        </authorList>
    </citation>
    <scope>NUCLEOTIDE SEQUENCE [LARGE SCALE GENOMIC DNA]</scope>
    <source>
        <strain evidence="2 3">DSM 17513</strain>
    </source>
</reference>
<feature type="transmembrane region" description="Helical" evidence="1">
    <location>
        <begin position="12"/>
        <end position="36"/>
    </location>
</feature>
<feature type="transmembrane region" description="Helical" evidence="1">
    <location>
        <begin position="434"/>
        <end position="450"/>
    </location>
</feature>
<feature type="transmembrane region" description="Helical" evidence="1">
    <location>
        <begin position="356"/>
        <end position="378"/>
    </location>
</feature>
<proteinExistence type="predicted"/>
<dbReference type="AlphaFoldDB" id="A0A6I3X9N3"/>
<organism evidence="2 3">
    <name type="scientific">Pseudoduganella dura</name>
    <dbReference type="NCBI Taxonomy" id="321982"/>
    <lineage>
        <taxon>Bacteria</taxon>
        <taxon>Pseudomonadati</taxon>
        <taxon>Pseudomonadota</taxon>
        <taxon>Betaproteobacteria</taxon>
        <taxon>Burkholderiales</taxon>
        <taxon>Oxalobacteraceae</taxon>
        <taxon>Telluria group</taxon>
        <taxon>Pseudoduganella</taxon>
    </lineage>
</organism>
<evidence type="ECO:0000313" key="2">
    <source>
        <dbReference type="EMBL" id="MUI12917.1"/>
    </source>
</evidence>
<dbReference type="OrthoDB" id="9776609at2"/>